<feature type="compositionally biased region" description="Polar residues" evidence="1">
    <location>
        <begin position="77"/>
        <end position="92"/>
    </location>
</feature>
<dbReference type="PROSITE" id="PS50020">
    <property type="entry name" value="WW_DOMAIN_2"/>
    <property type="match status" value="1"/>
</dbReference>
<feature type="region of interest" description="Disordered" evidence="1">
    <location>
        <begin position="37"/>
        <end position="60"/>
    </location>
</feature>
<dbReference type="GeneID" id="17285754"/>
<dbReference type="PANTHER" id="PTHR46241">
    <property type="entry name" value="ARMADILLO REPEAT-CONTAINING PROTEIN 4 ARMC4"/>
    <property type="match status" value="1"/>
</dbReference>
<dbReference type="SMART" id="SM00456">
    <property type="entry name" value="WW"/>
    <property type="match status" value="1"/>
</dbReference>
<proteinExistence type="predicted"/>
<evidence type="ECO:0000313" key="4">
    <source>
        <dbReference type="Proteomes" id="UP000013827"/>
    </source>
</evidence>
<dbReference type="InterPro" id="IPR000225">
    <property type="entry name" value="Armadillo"/>
</dbReference>
<feature type="domain" description="WW" evidence="2">
    <location>
        <begin position="52"/>
        <end position="86"/>
    </location>
</feature>
<dbReference type="RefSeq" id="XP_005792913.1">
    <property type="nucleotide sequence ID" value="XM_005792856.1"/>
</dbReference>
<dbReference type="PaxDb" id="2903-EOD40484"/>
<dbReference type="SUPFAM" id="SSF51045">
    <property type="entry name" value="WW domain"/>
    <property type="match status" value="1"/>
</dbReference>
<dbReference type="PROSITE" id="PS01159">
    <property type="entry name" value="WW_DOMAIN_1"/>
    <property type="match status" value="1"/>
</dbReference>
<dbReference type="Proteomes" id="UP000013827">
    <property type="component" value="Unassembled WGS sequence"/>
</dbReference>
<dbReference type="SMART" id="SM00185">
    <property type="entry name" value="ARM"/>
    <property type="match status" value="7"/>
</dbReference>
<dbReference type="KEGG" id="ehx:EMIHUDRAFT_439600"/>
<dbReference type="STRING" id="2903.R1G3T3"/>
<dbReference type="CDD" id="cd00201">
    <property type="entry name" value="WW"/>
    <property type="match status" value="1"/>
</dbReference>
<dbReference type="Gene3D" id="2.20.70.10">
    <property type="match status" value="1"/>
</dbReference>
<feature type="compositionally biased region" description="Pro residues" evidence="1">
    <location>
        <begin position="189"/>
        <end position="203"/>
    </location>
</feature>
<dbReference type="HOGENOM" id="CLU_278160_0_0_1"/>
<reference evidence="4" key="1">
    <citation type="journal article" date="2013" name="Nature">
        <title>Pan genome of the phytoplankton Emiliania underpins its global distribution.</title>
        <authorList>
            <person name="Read B.A."/>
            <person name="Kegel J."/>
            <person name="Klute M.J."/>
            <person name="Kuo A."/>
            <person name="Lefebvre S.C."/>
            <person name="Maumus F."/>
            <person name="Mayer C."/>
            <person name="Miller J."/>
            <person name="Monier A."/>
            <person name="Salamov A."/>
            <person name="Young J."/>
            <person name="Aguilar M."/>
            <person name="Claverie J.M."/>
            <person name="Frickenhaus S."/>
            <person name="Gonzalez K."/>
            <person name="Herman E.K."/>
            <person name="Lin Y.C."/>
            <person name="Napier J."/>
            <person name="Ogata H."/>
            <person name="Sarno A.F."/>
            <person name="Shmutz J."/>
            <person name="Schroeder D."/>
            <person name="de Vargas C."/>
            <person name="Verret F."/>
            <person name="von Dassow P."/>
            <person name="Valentin K."/>
            <person name="Van de Peer Y."/>
            <person name="Wheeler G."/>
            <person name="Dacks J.B."/>
            <person name="Delwiche C.F."/>
            <person name="Dyhrman S.T."/>
            <person name="Glockner G."/>
            <person name="John U."/>
            <person name="Richards T."/>
            <person name="Worden A.Z."/>
            <person name="Zhang X."/>
            <person name="Grigoriev I.V."/>
            <person name="Allen A.E."/>
            <person name="Bidle K."/>
            <person name="Borodovsky M."/>
            <person name="Bowler C."/>
            <person name="Brownlee C."/>
            <person name="Cock J.M."/>
            <person name="Elias M."/>
            <person name="Gladyshev V.N."/>
            <person name="Groth M."/>
            <person name="Guda C."/>
            <person name="Hadaegh A."/>
            <person name="Iglesias-Rodriguez M.D."/>
            <person name="Jenkins J."/>
            <person name="Jones B.M."/>
            <person name="Lawson T."/>
            <person name="Leese F."/>
            <person name="Lindquist E."/>
            <person name="Lobanov A."/>
            <person name="Lomsadze A."/>
            <person name="Malik S.B."/>
            <person name="Marsh M.E."/>
            <person name="Mackinder L."/>
            <person name="Mock T."/>
            <person name="Mueller-Roeber B."/>
            <person name="Pagarete A."/>
            <person name="Parker M."/>
            <person name="Probert I."/>
            <person name="Quesneville H."/>
            <person name="Raines C."/>
            <person name="Rensing S.A."/>
            <person name="Riano-Pachon D.M."/>
            <person name="Richier S."/>
            <person name="Rokitta S."/>
            <person name="Shiraiwa Y."/>
            <person name="Soanes D.M."/>
            <person name="van der Giezen M."/>
            <person name="Wahlund T.M."/>
            <person name="Williams B."/>
            <person name="Wilson W."/>
            <person name="Wolfe G."/>
            <person name="Wurch L.L."/>
        </authorList>
    </citation>
    <scope>NUCLEOTIDE SEQUENCE</scope>
</reference>
<reference evidence="3" key="2">
    <citation type="submission" date="2024-10" db="UniProtKB">
        <authorList>
            <consortium name="EnsemblProtists"/>
        </authorList>
    </citation>
    <scope>IDENTIFICATION</scope>
</reference>
<feature type="compositionally biased region" description="Low complexity" evidence="1">
    <location>
        <begin position="105"/>
        <end position="118"/>
    </location>
</feature>
<dbReference type="InterPro" id="IPR036020">
    <property type="entry name" value="WW_dom_sf"/>
</dbReference>
<evidence type="ECO:0000256" key="1">
    <source>
        <dbReference type="SAM" id="MobiDB-lite"/>
    </source>
</evidence>
<protein>
    <recommendedName>
        <fullName evidence="2">WW domain-containing protein</fullName>
    </recommendedName>
</protein>
<name>A0A0D3KXJ9_EMIH1</name>
<keyword evidence="4" id="KW-1185">Reference proteome</keyword>
<dbReference type="Pfam" id="PF00397">
    <property type="entry name" value="WW"/>
    <property type="match status" value="1"/>
</dbReference>
<sequence length="1135" mass="114090">MPTDSDLLDTPEARSLLSAGVPAAEVLAGLKQQTAEAAPTLLRRRSSNLGEAPLPAGWEERFDPATGRRYYVDFNTQSTSWTRPNEAASSGKKTPKEMSAGLVPSGRSGSFRSSNRGSARQEARGGLDPDAAAALAVAEAAEAAEAASRGPTPTKKGKGAVHKMNKELRKLGVFGAAQGGDSGSRASPSPSPSPSISPPPPTGSPVRNFPSAAAALATDKSSPQGMLALLRNERTPPAEREEVAQGLRAYCATAPASDPTPLRLLDALGSSSQPRVQQPLCDALASAGEAHHAPLLESGAVLYAAPLLSSPIEGVQRAALRLLLALCSGDCAAQVAGVGAAPTLLGLLSSAAPAESRSIALRLISELLSSAQGARALLAAGAAETLCVALIHASGVAKGWGGGDAARGKEEARLTIDCLCSVNSTDPAAVQRAVRNTSAMPSIVALTGTDDERARSSAMMLLSSLAPQNAGEVVASGGIAMLCETLSRGATDQTLHTLAQLSQSAVHAVAIAQQPGALATLCSLVGQPHVRELAISVLSNLCALGALPTDALAGPDDLHRLVAPLLQGGLPPSQRAGLLSLLSRAALEGPGRQALAAVGAPPLLVAAADSGDANEAVHGLQALAHLAADERFRSQLSGWGALRPLCHSLDPARALDPRARAVALSAVANVSFVEPAALLEAGAAPRLCALLGESEPHLLRMALTAIVNLSADPAAVPHHCIADMLAAGAPAAAVRLLDYFDLEIRTAAAGAVAALARLPLFAEGLAAAGGGASLARLLGQTALADEPRVHAIASAMTPLLVDEASRGAARAAGGVAALSGALQAIGSSDTRLALLVALDALVGGDWGLAYTEAGWAPLIGALSQSSKAIVLAAARAAAATLETPGGRDSLANGRDLLLVCATLWALSREHASLAAGASAAHVALLRRPAGLEADGEGGLLAPALALLVEVADEPRFAGRLAAAGALPALLPLLQGEHEHALVVARSLSPLLKDDAAREAACTTANVRAVAAALLAAEREEARLALSLALVELVDGDFGRVHAAGGWPAVVAALAAAASTASPQMASLASGAFEPLVSFLPAEASALSKAPTQPASPSALVDALALHEAATAQLLPEPLKPVARESPGGMMAADLD</sequence>
<dbReference type="SUPFAM" id="SSF48371">
    <property type="entry name" value="ARM repeat"/>
    <property type="match status" value="3"/>
</dbReference>
<dbReference type="Gene3D" id="1.25.10.10">
    <property type="entry name" value="Leucine-rich Repeat Variant"/>
    <property type="match status" value="3"/>
</dbReference>
<evidence type="ECO:0000313" key="3">
    <source>
        <dbReference type="EnsemblProtists" id="EOD40484"/>
    </source>
</evidence>
<accession>A0A0D3KXJ9</accession>
<evidence type="ECO:0000259" key="2">
    <source>
        <dbReference type="PROSITE" id="PS50020"/>
    </source>
</evidence>
<dbReference type="AlphaFoldDB" id="A0A0D3KXJ9"/>
<dbReference type="PANTHER" id="PTHR46241:SF1">
    <property type="entry name" value="OUTER DYNEIN ARM-DOCKING COMPLEX SUBUNIT 2"/>
    <property type="match status" value="1"/>
</dbReference>
<feature type="region of interest" description="Disordered" evidence="1">
    <location>
        <begin position="1116"/>
        <end position="1135"/>
    </location>
</feature>
<organism evidence="3 4">
    <name type="scientific">Emiliania huxleyi (strain CCMP1516)</name>
    <dbReference type="NCBI Taxonomy" id="280463"/>
    <lineage>
        <taxon>Eukaryota</taxon>
        <taxon>Haptista</taxon>
        <taxon>Haptophyta</taxon>
        <taxon>Prymnesiophyceae</taxon>
        <taxon>Isochrysidales</taxon>
        <taxon>Noelaerhabdaceae</taxon>
        <taxon>Emiliania</taxon>
    </lineage>
</organism>
<dbReference type="InterPro" id="IPR016024">
    <property type="entry name" value="ARM-type_fold"/>
</dbReference>
<dbReference type="EnsemblProtists" id="EOD40484">
    <property type="protein sequence ID" value="EOD40484"/>
    <property type="gene ID" value="EMIHUDRAFT_439600"/>
</dbReference>
<dbReference type="InterPro" id="IPR001202">
    <property type="entry name" value="WW_dom"/>
</dbReference>
<feature type="region of interest" description="Disordered" evidence="1">
    <location>
        <begin position="175"/>
        <end position="209"/>
    </location>
</feature>
<feature type="region of interest" description="Disordered" evidence="1">
    <location>
        <begin position="77"/>
        <end position="127"/>
    </location>
</feature>
<dbReference type="InterPro" id="IPR011989">
    <property type="entry name" value="ARM-like"/>
</dbReference>